<sequence>MAGRRRQLIVPPLWAGTTSRNPNDPELPNALPGRLGCIIAPYAYVVSLKLATSNLFSRVPGAARNAGASGSQSAYYLEREWFPDLQVGSGIFAPPQTPLCGGFNNRFSIPEYQKQAVKGHLALSKLRKSDPAARSLLAAASGAVPTVASLIPLVNDARLAAGKEPVGFIRPTELIKAARTVSDTALLLHGWLTILLECKVKTAKDEILLRMSHVQAGILHKGRRKIA</sequence>
<evidence type="ECO:0000313" key="2">
    <source>
        <dbReference type="Proteomes" id="UP000565441"/>
    </source>
</evidence>
<gene>
    <name evidence="1" type="ORF">D9615_008314</name>
</gene>
<comment type="caution">
    <text evidence="1">The sequence shown here is derived from an EMBL/GenBank/DDBJ whole genome shotgun (WGS) entry which is preliminary data.</text>
</comment>
<proteinExistence type="predicted"/>
<evidence type="ECO:0000313" key="1">
    <source>
        <dbReference type="EMBL" id="KAF5381302.1"/>
    </source>
</evidence>
<name>A0A8H5HDI5_9AGAR</name>
<dbReference type="Proteomes" id="UP000565441">
    <property type="component" value="Unassembled WGS sequence"/>
</dbReference>
<accession>A0A8H5HDI5</accession>
<dbReference type="OrthoDB" id="409122at2759"/>
<protein>
    <submittedName>
        <fullName evidence="1">Uncharacterized protein</fullName>
    </submittedName>
</protein>
<reference evidence="1 2" key="1">
    <citation type="journal article" date="2020" name="ISME J.">
        <title>Uncovering the hidden diversity of litter-decomposition mechanisms in mushroom-forming fungi.</title>
        <authorList>
            <person name="Floudas D."/>
            <person name="Bentzer J."/>
            <person name="Ahren D."/>
            <person name="Johansson T."/>
            <person name="Persson P."/>
            <person name="Tunlid A."/>
        </authorList>
    </citation>
    <scope>NUCLEOTIDE SEQUENCE [LARGE SCALE GENOMIC DNA]</scope>
    <source>
        <strain evidence="1 2">CBS 661.87</strain>
    </source>
</reference>
<keyword evidence="2" id="KW-1185">Reference proteome</keyword>
<dbReference type="EMBL" id="JAACJP010000011">
    <property type="protein sequence ID" value="KAF5381302.1"/>
    <property type="molecule type" value="Genomic_DNA"/>
</dbReference>
<organism evidence="1 2">
    <name type="scientific">Tricholomella constricta</name>
    <dbReference type="NCBI Taxonomy" id="117010"/>
    <lineage>
        <taxon>Eukaryota</taxon>
        <taxon>Fungi</taxon>
        <taxon>Dikarya</taxon>
        <taxon>Basidiomycota</taxon>
        <taxon>Agaricomycotina</taxon>
        <taxon>Agaricomycetes</taxon>
        <taxon>Agaricomycetidae</taxon>
        <taxon>Agaricales</taxon>
        <taxon>Tricholomatineae</taxon>
        <taxon>Lyophyllaceae</taxon>
        <taxon>Tricholomella</taxon>
    </lineage>
</organism>
<dbReference type="AlphaFoldDB" id="A0A8H5HDI5"/>